<comment type="caution">
    <text evidence="4">The sequence shown here is derived from an EMBL/GenBank/DDBJ whole genome shotgun (WGS) entry which is preliminary data.</text>
</comment>
<comment type="similarity">
    <text evidence="1">Belongs to the NodU/CmcH family.</text>
</comment>
<dbReference type="PANTHER" id="PTHR34847:SF1">
    <property type="entry name" value="NODULATION PROTEIN U"/>
    <property type="match status" value="1"/>
</dbReference>
<evidence type="ECO:0000313" key="5">
    <source>
        <dbReference type="Proteomes" id="UP000176854"/>
    </source>
</evidence>
<feature type="domain" description="Carbamoyltransferase" evidence="2">
    <location>
        <begin position="3"/>
        <end position="337"/>
    </location>
</feature>
<sequence>MYILGISAFYHDSAAVLVKDGKIISAIEEERFTRIKHDNRFPFKSIDFCLRSTDLKVNDIDIIIYYEKPLLKFERLLDTFLDTFPNASRAFTEAIPDWLGQKIKIENIINNELGFKNDILYIPHHVSHAAAGYYTSPFDNTAILTIDGVGEYQTAGLWTGLRGEIKPLYSIEFPHSIGLLYSAFTAFLGFKVNEDEYKLMGLSAYGKPIYTDKINRIIDVKSDGSFRLDMSYFSFREKYQMWSQKFETLFGAPRLPKDKFKKRHRDLASSIQQIVEEIYMLILNHLYKITLQKNLCISGGVALNALANGKIFEKTPFRKIHILGAAGDSGAAIGSALFTYYNLYNTNKHINRIKSMPKTLYTGTSYSCNEIFKVIKSLNLSFKYFDTEEELLTIAAQYLSKNKVIGWFQGACEFGPRALGCRSILAKPYPYYMKHKVNLVKKREQYRPFAASILQDYVHEYFLTPNKRYYSPFMNFCFQVKSEKRSEIIAVVHRDNSCRIQTVNRDNGIYYRLVSKYHEQTASPIILNTSFNLRGEPIVEHPKQAIIDFLKTSLDYLFIEKFILLK</sequence>
<feature type="domain" description="Carbamoyltransferase C-terminal" evidence="3">
    <location>
        <begin position="396"/>
        <end position="565"/>
    </location>
</feature>
<dbReference type="STRING" id="1798373.A2154_01220"/>
<name>A0A1F5Z8C8_9BACT</name>
<dbReference type="Pfam" id="PF02543">
    <property type="entry name" value="Carbam_trans_N"/>
    <property type="match status" value="1"/>
</dbReference>
<dbReference type="InterPro" id="IPR003696">
    <property type="entry name" value="Carbtransf_dom"/>
</dbReference>
<dbReference type="AlphaFoldDB" id="A0A1F5Z8C8"/>
<dbReference type="CDD" id="cd24098">
    <property type="entry name" value="ASKHA_NBD_TobZ_N"/>
    <property type="match status" value="1"/>
</dbReference>
<dbReference type="InterPro" id="IPR051338">
    <property type="entry name" value="NodU/CmcH_Carbamoyltrnsfr"/>
</dbReference>
<dbReference type="Gene3D" id="3.30.420.40">
    <property type="match status" value="2"/>
</dbReference>
<gene>
    <name evidence="4" type="ORF">A2154_01220</name>
</gene>
<evidence type="ECO:0000259" key="2">
    <source>
        <dbReference type="Pfam" id="PF02543"/>
    </source>
</evidence>
<dbReference type="InterPro" id="IPR031730">
    <property type="entry name" value="Carbam_trans_C"/>
</dbReference>
<evidence type="ECO:0008006" key="6">
    <source>
        <dbReference type="Google" id="ProtNLM"/>
    </source>
</evidence>
<accession>A0A1F5Z8C8</accession>
<evidence type="ECO:0000259" key="3">
    <source>
        <dbReference type="Pfam" id="PF16861"/>
    </source>
</evidence>
<dbReference type="InterPro" id="IPR043129">
    <property type="entry name" value="ATPase_NBD"/>
</dbReference>
<dbReference type="Gene3D" id="3.90.870.20">
    <property type="entry name" value="Carbamoyltransferase, C-terminal domain"/>
    <property type="match status" value="1"/>
</dbReference>
<proteinExistence type="inferred from homology"/>
<dbReference type="Pfam" id="PF16861">
    <property type="entry name" value="Carbam_trans_C"/>
    <property type="match status" value="1"/>
</dbReference>
<protein>
    <recommendedName>
        <fullName evidence="6">Carbamoyltransferase</fullName>
    </recommendedName>
</protein>
<dbReference type="Proteomes" id="UP000176854">
    <property type="component" value="Unassembled WGS sequence"/>
</dbReference>
<evidence type="ECO:0000256" key="1">
    <source>
        <dbReference type="ARBA" id="ARBA00006129"/>
    </source>
</evidence>
<evidence type="ECO:0000313" key="4">
    <source>
        <dbReference type="EMBL" id="OGG08708.1"/>
    </source>
</evidence>
<dbReference type="GO" id="GO:0003824">
    <property type="term" value="F:catalytic activity"/>
    <property type="evidence" value="ECO:0007669"/>
    <property type="project" value="InterPro"/>
</dbReference>
<dbReference type="InterPro" id="IPR038152">
    <property type="entry name" value="Carbam_trans_C_sf"/>
</dbReference>
<dbReference type="EMBL" id="MFJC01000050">
    <property type="protein sequence ID" value="OGG08708.1"/>
    <property type="molecule type" value="Genomic_DNA"/>
</dbReference>
<organism evidence="4 5">
    <name type="scientific">Candidatus Gottesmanbacteria bacterium RBG_16_43_7</name>
    <dbReference type="NCBI Taxonomy" id="1798373"/>
    <lineage>
        <taxon>Bacteria</taxon>
        <taxon>Candidatus Gottesmaniibacteriota</taxon>
    </lineage>
</organism>
<dbReference type="SUPFAM" id="SSF53067">
    <property type="entry name" value="Actin-like ATPase domain"/>
    <property type="match status" value="1"/>
</dbReference>
<reference evidence="4 5" key="1">
    <citation type="journal article" date="2016" name="Nat. Commun.">
        <title>Thousands of microbial genomes shed light on interconnected biogeochemical processes in an aquifer system.</title>
        <authorList>
            <person name="Anantharaman K."/>
            <person name="Brown C.T."/>
            <person name="Hug L.A."/>
            <person name="Sharon I."/>
            <person name="Castelle C.J."/>
            <person name="Probst A.J."/>
            <person name="Thomas B.C."/>
            <person name="Singh A."/>
            <person name="Wilkins M.J."/>
            <person name="Karaoz U."/>
            <person name="Brodie E.L."/>
            <person name="Williams K.H."/>
            <person name="Hubbard S.S."/>
            <person name="Banfield J.F."/>
        </authorList>
    </citation>
    <scope>NUCLEOTIDE SEQUENCE [LARGE SCALE GENOMIC DNA]</scope>
</reference>
<dbReference type="PANTHER" id="PTHR34847">
    <property type="entry name" value="NODULATION PROTEIN U"/>
    <property type="match status" value="1"/>
</dbReference>